<sequence>MDGIVQLVRWQTQLISLTLLAATILVPVAAFTADEHDGSDRLSVDRHHLFGLIARMPELGEEVEDLAESHPYAAQGGLVLIGIGVAVLLIGLLATAVAVLTSLDKDSAKAKWLVGISLAVLVLGTLLVAIGLGWFPDIDAGDDERAFGPSWGLLVPLVAAIWIGVGRARLVDLT</sequence>
<evidence type="ECO:0000313" key="2">
    <source>
        <dbReference type="EMBL" id="SDR97431.1"/>
    </source>
</evidence>
<feature type="transmembrane region" description="Helical" evidence="1">
    <location>
        <begin position="78"/>
        <end position="100"/>
    </location>
</feature>
<dbReference type="EMBL" id="LT629772">
    <property type="protein sequence ID" value="SDR97431.1"/>
    <property type="molecule type" value="Genomic_DNA"/>
</dbReference>
<evidence type="ECO:0000256" key="1">
    <source>
        <dbReference type="SAM" id="Phobius"/>
    </source>
</evidence>
<feature type="transmembrane region" description="Helical" evidence="1">
    <location>
        <begin position="147"/>
        <end position="165"/>
    </location>
</feature>
<keyword evidence="1" id="KW-0812">Transmembrane</keyword>
<reference evidence="2 3" key="1">
    <citation type="submission" date="2016-10" db="EMBL/GenBank/DDBJ databases">
        <authorList>
            <person name="de Groot N.N."/>
        </authorList>
    </citation>
    <scope>NUCLEOTIDE SEQUENCE [LARGE SCALE GENOMIC DNA]</scope>
    <source>
        <strain evidence="2 3">DSM 21800</strain>
    </source>
</reference>
<gene>
    <name evidence="2" type="ORF">SAMN04489812_0493</name>
</gene>
<dbReference type="Proteomes" id="UP000199103">
    <property type="component" value="Chromosome I"/>
</dbReference>
<organism evidence="2 3">
    <name type="scientific">Microlunatus soli</name>
    <dbReference type="NCBI Taxonomy" id="630515"/>
    <lineage>
        <taxon>Bacteria</taxon>
        <taxon>Bacillati</taxon>
        <taxon>Actinomycetota</taxon>
        <taxon>Actinomycetes</taxon>
        <taxon>Propionibacteriales</taxon>
        <taxon>Propionibacteriaceae</taxon>
        <taxon>Microlunatus</taxon>
    </lineage>
</organism>
<feature type="transmembrane region" description="Helical" evidence="1">
    <location>
        <begin position="112"/>
        <end position="135"/>
    </location>
</feature>
<name>A0A1H1NEN4_9ACTN</name>
<accession>A0A1H1NEN4</accession>
<dbReference type="AlphaFoldDB" id="A0A1H1NEN4"/>
<protein>
    <submittedName>
        <fullName evidence="2">Uncharacterized protein</fullName>
    </submittedName>
</protein>
<keyword evidence="3" id="KW-1185">Reference proteome</keyword>
<keyword evidence="1" id="KW-1133">Transmembrane helix</keyword>
<keyword evidence="1" id="KW-0472">Membrane</keyword>
<proteinExistence type="predicted"/>
<evidence type="ECO:0000313" key="3">
    <source>
        <dbReference type="Proteomes" id="UP000199103"/>
    </source>
</evidence>